<feature type="region of interest" description="Disordered" evidence="5">
    <location>
        <begin position="139"/>
        <end position="175"/>
    </location>
</feature>
<feature type="compositionally biased region" description="Low complexity" evidence="5">
    <location>
        <begin position="65"/>
        <end position="76"/>
    </location>
</feature>
<dbReference type="GeneID" id="25334575"/>
<dbReference type="GO" id="GO:0034975">
    <property type="term" value="P:protein folding in endoplasmic reticulum"/>
    <property type="evidence" value="ECO:0007669"/>
    <property type="project" value="TreeGrafter"/>
</dbReference>
<reference evidence="8" key="2">
    <citation type="submission" date="2013-10" db="EMBL/GenBank/DDBJ databases">
        <authorList>
            <person name="Aslett M."/>
        </authorList>
    </citation>
    <scope>NUCLEOTIDE SEQUENCE [LARGE SCALE GENOMIC DNA]</scope>
    <source>
        <strain evidence="8">Weybridge</strain>
    </source>
</reference>
<dbReference type="InterPro" id="IPR045120">
    <property type="entry name" value="Suco/Slp1-like"/>
</dbReference>
<keyword evidence="2" id="KW-0812">Transmembrane</keyword>
<feature type="compositionally biased region" description="Polar residues" evidence="5">
    <location>
        <begin position="866"/>
        <end position="890"/>
    </location>
</feature>
<evidence type="ECO:0000256" key="4">
    <source>
        <dbReference type="ARBA" id="ARBA00023136"/>
    </source>
</evidence>
<dbReference type="GO" id="GO:0016020">
    <property type="term" value="C:membrane"/>
    <property type="evidence" value="ECO:0007669"/>
    <property type="project" value="InterPro"/>
</dbReference>
<gene>
    <name evidence="8" type="ORF">EMWEY_00005890</name>
</gene>
<feature type="region of interest" description="Disordered" evidence="5">
    <location>
        <begin position="572"/>
        <end position="620"/>
    </location>
</feature>
<feature type="compositionally biased region" description="Polar residues" evidence="5">
    <location>
        <begin position="2415"/>
        <end position="2428"/>
    </location>
</feature>
<dbReference type="VEuPathDB" id="ToxoDB:EMWEY_00005890"/>
<feature type="region of interest" description="Disordered" evidence="5">
    <location>
        <begin position="65"/>
        <end position="95"/>
    </location>
</feature>
<dbReference type="Proteomes" id="UP000030763">
    <property type="component" value="Unassembled WGS sequence"/>
</dbReference>
<feature type="region of interest" description="Disordered" evidence="5">
    <location>
        <begin position="193"/>
        <end position="214"/>
    </location>
</feature>
<organism evidence="8 9">
    <name type="scientific">Eimeria maxima</name>
    <name type="common">Coccidian parasite</name>
    <dbReference type="NCBI Taxonomy" id="5804"/>
    <lineage>
        <taxon>Eukaryota</taxon>
        <taxon>Sar</taxon>
        <taxon>Alveolata</taxon>
        <taxon>Apicomplexa</taxon>
        <taxon>Conoidasida</taxon>
        <taxon>Coccidia</taxon>
        <taxon>Eucoccidiorida</taxon>
        <taxon>Eimeriorina</taxon>
        <taxon>Eimeriidae</taxon>
        <taxon>Eimeria</taxon>
    </lineage>
</organism>
<dbReference type="OrthoDB" id="266334at2759"/>
<feature type="compositionally biased region" description="Polar residues" evidence="5">
    <location>
        <begin position="1253"/>
        <end position="1262"/>
    </location>
</feature>
<evidence type="ECO:0000313" key="9">
    <source>
        <dbReference type="Proteomes" id="UP000030763"/>
    </source>
</evidence>
<dbReference type="OMA" id="PGMQHIK"/>
<dbReference type="RefSeq" id="XP_013336879.1">
    <property type="nucleotide sequence ID" value="XM_013481425.1"/>
</dbReference>
<feature type="compositionally biased region" description="Low complexity" evidence="5">
    <location>
        <begin position="139"/>
        <end position="157"/>
    </location>
</feature>
<evidence type="ECO:0000256" key="2">
    <source>
        <dbReference type="ARBA" id="ARBA00022692"/>
    </source>
</evidence>
<evidence type="ECO:0000256" key="6">
    <source>
        <dbReference type="SAM" id="SignalP"/>
    </source>
</evidence>
<feature type="region of interest" description="Disordered" evidence="5">
    <location>
        <begin position="733"/>
        <end position="753"/>
    </location>
</feature>
<keyword evidence="3" id="KW-1133">Transmembrane helix</keyword>
<dbReference type="GO" id="GO:0005737">
    <property type="term" value="C:cytoplasm"/>
    <property type="evidence" value="ECO:0007669"/>
    <property type="project" value="TreeGrafter"/>
</dbReference>
<dbReference type="Pfam" id="PF07738">
    <property type="entry name" value="Sad1_UNC"/>
    <property type="match status" value="1"/>
</dbReference>
<feature type="compositionally biased region" description="Basic and acidic residues" evidence="5">
    <location>
        <begin position="582"/>
        <end position="605"/>
    </location>
</feature>
<protein>
    <recommendedName>
        <fullName evidence="7">SUN domain-containing protein</fullName>
    </recommendedName>
</protein>
<dbReference type="PROSITE" id="PS51469">
    <property type="entry name" value="SUN"/>
    <property type="match status" value="1"/>
</dbReference>
<feature type="chain" id="PRO_5004674842" description="SUN domain-containing protein" evidence="6">
    <location>
        <begin position="41"/>
        <end position="2538"/>
    </location>
</feature>
<feature type="region of interest" description="Disordered" evidence="5">
    <location>
        <begin position="2516"/>
        <end position="2538"/>
    </location>
</feature>
<sequence length="2538" mass="272437">MVCCAAAAKHGCSSCRSSLLSWPYFLLLGVLLLLVNSVCGVPTQTAPEDRSPVENALFGARQHLLSHQQQPGQQEEQPNHYQEWKEDHHQQERDSAVTTLKLFGPEGVSAGVPGAGESQLALHEATAAWGAASAFQEVSSSAGRRPRAAVPPAASSSSEDRKPQLPQESATQAAKGEAFATADLIAGGSVSQDSYQHHLQQQKGRQQHQRPSLSRKTSGVFIAFKQLAAAAAAGAAAATRKRSAGVFGSGLQLPVQRQLRERQQRESLPHHQWINPLSRNPPRLNASERLRATHAAADVGPILAAAAAAADAPSTLFEVASGPTRAAYPSDRQVTVGLRRSLKAELWHHHEEVVPTAACSWGLSAVWLMQVCYSLDTCIAAEPHGSQRGAAAQRVELTSNAPAEVVCHCVVSGMPVLLHEEPLQQRISEQYKHQGAGRIIPVLHQQQQLLCCSDASYPPHIGGALQPQFQYHLFRAAAAKTYQVLAQEPAAALGKGYSPDEEQDEQNLHPPRYETTSPAANDDAGEATPLQFTVAESAATNTHSLSPDPIAIYGTQRKQHDRQVLHEEALQYSWPRLQTEGEPVRQQKPGEKSEGEQHEPVEGRQQKQQQQPISRQVESQHHELVSIWGRQLVSWTWRRACMRQPQLSNTEAAAAAKATAVAAAALCYRPPASTALAPQLLLLLLPHDLAVRLLAKTSTAQCQQLQQQQQQQQPQQPQQASWQVDMQHGERFLGRGGLRNHSGHHEAPQGSCAAPVERLNSGNICELPFENPDLLPFEFAEVGTEPEQQQTAVDGQDTQEGMKFKIQQEEQQQHEQPSWQHAKGQATQQQQTTEESSTDGQEVRDDSGSDSLQSQQVAKPVLDPQRQGNLEGDQQQPGGVMGQQSQQHADSSIAVPAAPGSASSGKLHAVSQGSPAKSAVGGVPGAPQLYGRGFVHGEQLPASFLRLHFNFASIDAGARVIASSPGMQHIKAVQRPDADTYMLVPCYVPSKYFVLSFSETLKIDFVVIQSFEIYANAFWHIQLLGADTYPTRQWRLIANLQTAADVSSELFDLKSECAALSSCWAKFLKVRLLTHHDEGPHYYCSLTSFQRPLYESNPDAVQKQRSSANRMLLLQVFGATGVQFLETQIHDEFGEATRGTEGEAPEGIPSSTSPVAVSASAVNAAALGKNDSRATRVEASLRTVSPSQPGAVEGISQQLETVHSTSFASNGPQDVQHLAGESRAVADMPEQLDEVQGSHSSAASLERLDDRNPASTDATAFSNAEGLHSRNENTGADDAHGEATLSHRERQRRGMSPGKNGSPPLDASTEAAARSAISADSEVERSGDKVPQPQQQRHSLLRVEEGEKQSAAALHALSGALEKALQQQQHLLKQKRQRHQQQAFDIQHDVLLDDPMWADVGYPSVSIPGLKEALSFRSSFIDSAVCTASSSNNARSVWPGYNPFIGPTTGRYICISLVEGTSATGAAAATGNKPIAAHQVHLVAAGANPSKTSKQLQVADAATEALRQAAAYARTFLLEALQHQQPQLQQSPIGAAFVRFLMTTAPGEQDQQAETLRVLSLLLQPPAVDVREIFLPLLMMLSFAWSVAVNGGGTSGDATKGGMAAAPSLGARDTKGEHVLVMLLERMKSLEVETAAFKAAAAERQQQLQIQQQHLLHLALLVQLQQQLGSFLFERLAAFDGLIPHLNPLVQLLDESEAAATLAAAAAQEEVLHGTVPAAAKPHRDPHCIMIDANDSGRNSSGQQKEQQRQQQPCRHAAKQHSWGWPWDIVKVQVVKSLEWIWRVLALPLVHWLGGIVLGARVSAGMLQQLFCSDAESAVVQQSCAAAYGLYIWVTSAAGIVANGAAMGANITSRGISIVAAFVSTAWMRLFAAVNQAPPPLSHDWSTGSSGSGHWTERFLMLQERGMPQSVDSSASTLLLLLLASFLAVSAALFWRLRRGQRVAAAAAGECALLRRSFELLQQQHQSLLHQLQQYKREQQLLLLLTASHHSNNASRGPLHQTKYETYETDIQQRQREVRLGNAVQAELSAGIVRTAPTHENAPSTGTAEPFVSLLGSEAQREAAVESVTAPSLLRRLSTSLAPRVFLGLTRNAGERSCMVTADYGGSNINRSNPSTGNTSAVHSSARNSDAMLLQRPEIMLQQPDCSCGPHEQQTQQEQPVQCAAAALLPALDTKAIRSLKLQRHTLRQRRQGAATTPMASPATAAVADGDSLLLSPAAVGSVVGPNPNTYISSGAEAAAVTTSSAAPSRCSSSRSSSVCSTSRNLHGVANSYLKSLCASHLQRSGTVAHISASLQPRKRPTDSQRAGKPRDSPDPGVSPPSNPSSSSSAYGDTYSGGTATAASQGHNRSCNVALTIPFAGRKLTVGDLAGQFGTGAEGAVEQSAAFSWGDGDSRFVRDRRKSSTGGVFAHMISASNPTHETEPTQQKGAPRSVRGQGIDRITTEASLQRIPGTVAVVSANVSAAHSAPFAPDVARCNELMGGVVSNEANENIVVPPSFVLGHSGKLQQAHHQQHMQSALAPGGGRDGRRRRKKRGAS</sequence>
<evidence type="ECO:0000259" key="7">
    <source>
        <dbReference type="PROSITE" id="PS51469"/>
    </source>
</evidence>
<feature type="domain" description="SUN" evidence="7">
    <location>
        <begin position="925"/>
        <end position="1096"/>
    </location>
</feature>
<dbReference type="EMBL" id="HG721552">
    <property type="protein sequence ID" value="CDJ60229.1"/>
    <property type="molecule type" value="Genomic_DNA"/>
</dbReference>
<keyword evidence="6" id="KW-0732">Signal</keyword>
<feature type="compositionally biased region" description="Basic and acidic residues" evidence="5">
    <location>
        <begin position="1267"/>
        <end position="1288"/>
    </location>
</feature>
<feature type="signal peptide" evidence="6">
    <location>
        <begin position="1"/>
        <end position="40"/>
    </location>
</feature>
<accession>U6MCQ4</accession>
<comment type="subcellular location">
    <subcellularLocation>
        <location evidence="1">Endomembrane system</location>
    </subcellularLocation>
</comment>
<feature type="compositionally biased region" description="Low complexity" evidence="5">
    <location>
        <begin position="1743"/>
        <end position="1752"/>
    </location>
</feature>
<feature type="region of interest" description="Disordered" evidence="5">
    <location>
        <begin position="1731"/>
        <end position="1755"/>
    </location>
</feature>
<keyword evidence="4" id="KW-0472">Membrane</keyword>
<evidence type="ECO:0000256" key="3">
    <source>
        <dbReference type="ARBA" id="ARBA00022989"/>
    </source>
</evidence>
<feature type="compositionally biased region" description="Basic and acidic residues" evidence="5">
    <location>
        <begin position="82"/>
        <end position="95"/>
    </location>
</feature>
<dbReference type="PANTHER" id="PTHR12953">
    <property type="entry name" value="MEMBRANE PROTEIN CH1 RELATED"/>
    <property type="match status" value="1"/>
</dbReference>
<feature type="compositionally biased region" description="Polar residues" evidence="5">
    <location>
        <begin position="2336"/>
        <end position="2346"/>
    </location>
</feature>
<feature type="region of interest" description="Disordered" evidence="5">
    <location>
        <begin position="1231"/>
        <end position="1337"/>
    </location>
</feature>
<keyword evidence="9" id="KW-1185">Reference proteome</keyword>
<feature type="region of interest" description="Disordered" evidence="5">
    <location>
        <begin position="494"/>
        <end position="525"/>
    </location>
</feature>
<proteinExistence type="predicted"/>
<feature type="region of interest" description="Disordered" evidence="5">
    <location>
        <begin position="2415"/>
        <end position="2437"/>
    </location>
</feature>
<feature type="region of interest" description="Disordered" evidence="5">
    <location>
        <begin position="806"/>
        <end position="920"/>
    </location>
</feature>
<feature type="compositionally biased region" description="Basic residues" evidence="5">
    <location>
        <begin position="2528"/>
        <end position="2538"/>
    </location>
</feature>
<evidence type="ECO:0000256" key="1">
    <source>
        <dbReference type="ARBA" id="ARBA00004308"/>
    </source>
</evidence>
<feature type="region of interest" description="Disordered" evidence="5">
    <location>
        <begin position="2290"/>
        <end position="2346"/>
    </location>
</feature>
<dbReference type="PANTHER" id="PTHR12953:SF0">
    <property type="entry name" value="SUN DOMAIN-CONTAINING OSSIFICATION FACTOR"/>
    <property type="match status" value="1"/>
</dbReference>
<reference evidence="8" key="1">
    <citation type="submission" date="2013-10" db="EMBL/GenBank/DDBJ databases">
        <title>Genomic analysis of the causative agents of coccidiosis in chickens.</title>
        <authorList>
            <person name="Reid A.J."/>
            <person name="Blake D."/>
            <person name="Billington K."/>
            <person name="Browne H."/>
            <person name="Dunn M."/>
            <person name="Hung S."/>
            <person name="Kawahara F."/>
            <person name="Miranda-Saavedra D."/>
            <person name="Mourier T."/>
            <person name="Nagra H."/>
            <person name="Otto T.D."/>
            <person name="Rawlings N."/>
            <person name="Sanchez A."/>
            <person name="Sanders M."/>
            <person name="Subramaniam C."/>
            <person name="Tay Y."/>
            <person name="Dear P."/>
            <person name="Doerig C."/>
            <person name="Gruber A."/>
            <person name="Parkinson J."/>
            <person name="Shirley M."/>
            <person name="Wan K.L."/>
            <person name="Berriman M."/>
            <person name="Tomley F."/>
            <person name="Pain A."/>
        </authorList>
    </citation>
    <scope>NUCLEOTIDE SEQUENCE [LARGE SCALE GENOMIC DNA]</scope>
    <source>
        <strain evidence="8">Weybridge</strain>
    </source>
</reference>
<dbReference type="GO" id="GO:0012505">
    <property type="term" value="C:endomembrane system"/>
    <property type="evidence" value="ECO:0007669"/>
    <property type="project" value="UniProtKB-SubCell"/>
</dbReference>
<name>U6MCQ4_EIMMA</name>
<evidence type="ECO:0000256" key="5">
    <source>
        <dbReference type="SAM" id="MobiDB-lite"/>
    </source>
</evidence>
<evidence type="ECO:0000313" key="8">
    <source>
        <dbReference type="EMBL" id="CDJ60229.1"/>
    </source>
</evidence>
<dbReference type="InterPro" id="IPR012919">
    <property type="entry name" value="SUN_dom"/>
</dbReference>
<feature type="compositionally biased region" description="Low complexity" evidence="5">
    <location>
        <begin position="891"/>
        <end position="905"/>
    </location>
</feature>